<feature type="domain" description="Outer membrane protein beta-barrel" evidence="1">
    <location>
        <begin position="163"/>
        <end position="311"/>
    </location>
</feature>
<accession>A0A1I5Q4U7</accession>
<reference evidence="2 3" key="1">
    <citation type="submission" date="2016-10" db="EMBL/GenBank/DDBJ databases">
        <authorList>
            <person name="de Groot N.N."/>
        </authorList>
    </citation>
    <scope>NUCLEOTIDE SEQUENCE [LARGE SCALE GENOMIC DNA]</scope>
    <source>
        <strain evidence="3">E92,LMG 26720,CCM 7988</strain>
    </source>
</reference>
<proteinExistence type="predicted"/>
<organism evidence="2 3">
    <name type="scientific">Pseudarcicella hirudinis</name>
    <dbReference type="NCBI Taxonomy" id="1079859"/>
    <lineage>
        <taxon>Bacteria</taxon>
        <taxon>Pseudomonadati</taxon>
        <taxon>Bacteroidota</taxon>
        <taxon>Cytophagia</taxon>
        <taxon>Cytophagales</taxon>
        <taxon>Flectobacillaceae</taxon>
        <taxon>Pseudarcicella</taxon>
    </lineage>
</organism>
<dbReference type="OrthoDB" id="1492760at2"/>
<dbReference type="Pfam" id="PF13568">
    <property type="entry name" value="OMP_b-brl_2"/>
    <property type="match status" value="1"/>
</dbReference>
<dbReference type="RefSeq" id="WP_092013753.1">
    <property type="nucleotide sequence ID" value="NZ_FOXH01000003.1"/>
</dbReference>
<gene>
    <name evidence="2" type="ORF">SAMN04515674_10320</name>
</gene>
<evidence type="ECO:0000313" key="2">
    <source>
        <dbReference type="EMBL" id="SFP41313.1"/>
    </source>
</evidence>
<dbReference type="Proteomes" id="UP000199306">
    <property type="component" value="Unassembled WGS sequence"/>
</dbReference>
<evidence type="ECO:0000259" key="1">
    <source>
        <dbReference type="Pfam" id="PF13568"/>
    </source>
</evidence>
<dbReference type="AlphaFoldDB" id="A0A1I5Q4U7"/>
<protein>
    <submittedName>
        <fullName evidence="2">Outer membrane protein beta-barrel domain-containing protein</fullName>
    </submittedName>
</protein>
<dbReference type="EMBL" id="FOXH01000003">
    <property type="protein sequence ID" value="SFP41313.1"/>
    <property type="molecule type" value="Genomic_DNA"/>
</dbReference>
<dbReference type="InterPro" id="IPR025665">
    <property type="entry name" value="Beta-barrel_OMP_2"/>
</dbReference>
<dbReference type="STRING" id="1079859.SAMN04515674_10320"/>
<keyword evidence="3" id="KW-1185">Reference proteome</keyword>
<evidence type="ECO:0000313" key="3">
    <source>
        <dbReference type="Proteomes" id="UP000199306"/>
    </source>
</evidence>
<name>A0A1I5Q4U7_9BACT</name>
<sequence length="329" mass="36932">MKKVAYILILLGGVGETTGWAQKTEKGKETFQRVQNTVMIDTINQKQSSVQEMTQKVVEATYKSFPQQTGQPTIIINNIIIPSEASKAVPAPALAPVNPPVTVFAEDKEYQEWLREKYRRQTLPDDYKNKSASVGNGKTLTFKERFGEINRRKSGTWIIPIIGLHASDFNIDFKDGNYTGRTGFNAGVDVRIRTQRFFIQPGIHYFNSSTQVSNKDSLNNARLTDGPRVQSLKVPLMVGIYLTRGDSGFFKFNIKGGGVANYLLAVDNNSNTNLRKENLNEWTYGVNAGIGLEFGFITLDVTHEWGLTNYFKNDSQKNNILRVSLGFKI</sequence>